<sequence>MPRPKRSKVTPSAPAQLPESLMKAIRADAASKREATESVVRRSSVRQASKTNLQDAFMSGALGVRNASPSQAIVASANKDTQGVVHAEMAESEEREMVPSSMGSQEAQAVEFPLSTAIPSTAQRPIPQTTAMFSGNRRTQATPRFDSSLLGNFKRRPRKPSILGIGREDDSSTLADLVVGDSDPFYSELEDFDSGIATPLIRTKAVLRKGSNTSVHKIASNIAPISNPRKRRRESSRDPGEILIPRSPQLTAEEASRLFGSSPVSLSGPAEDADPSLPKITRPTTSRSSGTSAPEVWSDTMAPPQSSPSETMSESKEHHISPKAKSSRRKALPSPTSSKKALPRTRAQSSRALEAISTAQLQNLLPLRRDKNQSRKDDSFGMADADPNNSDEASFVPKKRTRAPTKQPKTPTQPIKSKSKPKPTTLRDKTNTKKQPPPRSITIKPASAIKPTTVTSRTYTRSSRVASGQENPRDTFALPLSQTQEEPSSDTENQDHSSTTIADLDTKSKHELEAIIQKFAEVDEWEMEFEEADESSGTGDVLLLGA</sequence>
<reference evidence="2" key="1">
    <citation type="submission" date="2021-03" db="EMBL/GenBank/DDBJ databases">
        <authorList>
            <person name="Tagirdzhanova G."/>
        </authorList>
    </citation>
    <scope>NUCLEOTIDE SEQUENCE</scope>
</reference>
<evidence type="ECO:0000313" key="3">
    <source>
        <dbReference type="Proteomes" id="UP000664169"/>
    </source>
</evidence>
<feature type="region of interest" description="Disordered" evidence="1">
    <location>
        <begin position="527"/>
        <end position="546"/>
    </location>
</feature>
<accession>A0A8H3FHV8</accession>
<feature type="compositionally biased region" description="Polar residues" evidence="1">
    <location>
        <begin position="303"/>
        <end position="312"/>
    </location>
</feature>
<gene>
    <name evidence="2" type="ORF">GOMPHAMPRED_004088</name>
</gene>
<keyword evidence="3" id="KW-1185">Reference proteome</keyword>
<protein>
    <submittedName>
        <fullName evidence="2">Uncharacterized protein</fullName>
    </submittedName>
</protein>
<dbReference type="OrthoDB" id="5423493at2759"/>
<feature type="compositionally biased region" description="Low complexity" evidence="1">
    <location>
        <begin position="281"/>
        <end position="292"/>
    </location>
</feature>
<feature type="compositionally biased region" description="Polar residues" evidence="1">
    <location>
        <begin position="346"/>
        <end position="363"/>
    </location>
</feature>
<dbReference type="AlphaFoldDB" id="A0A8H3FHV8"/>
<feature type="compositionally biased region" description="Low complexity" evidence="1">
    <location>
        <begin position="452"/>
        <end position="465"/>
    </location>
</feature>
<proteinExistence type="predicted"/>
<feature type="compositionally biased region" description="Basic and acidic residues" evidence="1">
    <location>
        <begin position="27"/>
        <end position="40"/>
    </location>
</feature>
<feature type="region of interest" description="Disordered" evidence="1">
    <location>
        <begin position="218"/>
        <end position="508"/>
    </location>
</feature>
<feature type="compositionally biased region" description="Basic residues" evidence="1">
    <location>
        <begin position="321"/>
        <end position="331"/>
    </location>
</feature>
<organism evidence="2 3">
    <name type="scientific">Gomphillus americanus</name>
    <dbReference type="NCBI Taxonomy" id="1940652"/>
    <lineage>
        <taxon>Eukaryota</taxon>
        <taxon>Fungi</taxon>
        <taxon>Dikarya</taxon>
        <taxon>Ascomycota</taxon>
        <taxon>Pezizomycotina</taxon>
        <taxon>Lecanoromycetes</taxon>
        <taxon>OSLEUM clade</taxon>
        <taxon>Ostropomycetidae</taxon>
        <taxon>Ostropales</taxon>
        <taxon>Graphidaceae</taxon>
        <taxon>Gomphilloideae</taxon>
        <taxon>Gomphillus</taxon>
    </lineage>
</organism>
<feature type="compositionally biased region" description="Low complexity" evidence="1">
    <location>
        <begin position="404"/>
        <end position="416"/>
    </location>
</feature>
<feature type="region of interest" description="Disordered" evidence="1">
    <location>
        <begin position="1"/>
        <end position="20"/>
    </location>
</feature>
<feature type="compositionally biased region" description="Basic and acidic residues" evidence="1">
    <location>
        <begin position="367"/>
        <end position="379"/>
    </location>
</feature>
<dbReference type="EMBL" id="CAJPDQ010000025">
    <property type="protein sequence ID" value="CAF9926261.1"/>
    <property type="molecule type" value="Genomic_DNA"/>
</dbReference>
<dbReference type="Proteomes" id="UP000664169">
    <property type="component" value="Unassembled WGS sequence"/>
</dbReference>
<evidence type="ECO:0000313" key="2">
    <source>
        <dbReference type="EMBL" id="CAF9926261.1"/>
    </source>
</evidence>
<name>A0A8H3FHV8_9LECA</name>
<evidence type="ECO:0000256" key="1">
    <source>
        <dbReference type="SAM" id="MobiDB-lite"/>
    </source>
</evidence>
<feature type="region of interest" description="Disordered" evidence="1">
    <location>
        <begin position="27"/>
        <end position="49"/>
    </location>
</feature>
<comment type="caution">
    <text evidence="2">The sequence shown here is derived from an EMBL/GenBank/DDBJ whole genome shotgun (WGS) entry which is preliminary data.</text>
</comment>